<dbReference type="GO" id="GO:0003700">
    <property type="term" value="F:DNA-binding transcription factor activity"/>
    <property type="evidence" value="ECO:0007669"/>
    <property type="project" value="InterPro"/>
</dbReference>
<dbReference type="InterPro" id="IPR035418">
    <property type="entry name" value="AraC-bd_2"/>
</dbReference>
<evidence type="ECO:0000256" key="2">
    <source>
        <dbReference type="ARBA" id="ARBA00023125"/>
    </source>
</evidence>
<name>A0A5P2BUG0_STRVZ</name>
<dbReference type="PANTHER" id="PTHR46796">
    <property type="entry name" value="HTH-TYPE TRANSCRIPTIONAL ACTIVATOR RHAS-RELATED"/>
    <property type="match status" value="1"/>
</dbReference>
<evidence type="ECO:0000259" key="4">
    <source>
        <dbReference type="PROSITE" id="PS01124"/>
    </source>
</evidence>
<evidence type="ECO:0000256" key="1">
    <source>
        <dbReference type="ARBA" id="ARBA00023015"/>
    </source>
</evidence>
<dbReference type="EMBL" id="CP029192">
    <property type="protein sequence ID" value="QES32681.1"/>
    <property type="molecule type" value="Genomic_DNA"/>
</dbReference>
<dbReference type="SMART" id="SM00342">
    <property type="entry name" value="HTH_ARAC"/>
    <property type="match status" value="1"/>
</dbReference>
<dbReference type="SUPFAM" id="SSF46689">
    <property type="entry name" value="Homeodomain-like"/>
    <property type="match status" value="1"/>
</dbReference>
<dbReference type="Pfam" id="PF12833">
    <property type="entry name" value="HTH_18"/>
    <property type="match status" value="1"/>
</dbReference>
<accession>A0A5P2BUG0</accession>
<keyword evidence="2" id="KW-0238">DNA-binding</keyword>
<dbReference type="Pfam" id="PF14525">
    <property type="entry name" value="AraC_binding_2"/>
    <property type="match status" value="1"/>
</dbReference>
<keyword evidence="3" id="KW-0804">Transcription</keyword>
<evidence type="ECO:0000313" key="5">
    <source>
        <dbReference type="EMBL" id="QES32681.1"/>
    </source>
</evidence>
<sequence length="333" mass="36430">METVFDTAHLPGPDRAEAWIETTALALVRTDFVLLDPDTFGARLNAAALGAVQVTEMSYGPLHSRRTRRLIRQSDPEQYQVAYIRRGYQGIEQVRRQALLGPGELVLYDSSHPFDATVGSGQGVARSVLLQFPKRLLPLPEAKVAGLLAETMSGTHGVGRLFAQFLSTLADDHMTYTERDAARVGNTALDLATAVLAHHLDGELAPSLSAPGVLFLRITSHIEQHLHAPDLEPATIAAAHGISLRYLHRIFQQNGASVSAYIKRRRLEQCRRDLADPALSHLTVHSIASRWGFPRPADFTRAFRGAVGVPPTHYRARYASACAPSGRSNARTP</sequence>
<feature type="domain" description="HTH araC/xylS-type" evidence="4">
    <location>
        <begin position="216"/>
        <end position="317"/>
    </location>
</feature>
<evidence type="ECO:0000256" key="3">
    <source>
        <dbReference type="ARBA" id="ARBA00023163"/>
    </source>
</evidence>
<organism evidence="5 6">
    <name type="scientific">Streptomyces venezuelae</name>
    <dbReference type="NCBI Taxonomy" id="54571"/>
    <lineage>
        <taxon>Bacteria</taxon>
        <taxon>Bacillati</taxon>
        <taxon>Actinomycetota</taxon>
        <taxon>Actinomycetes</taxon>
        <taxon>Kitasatosporales</taxon>
        <taxon>Streptomycetaceae</taxon>
        <taxon>Streptomyces</taxon>
    </lineage>
</organism>
<dbReference type="AlphaFoldDB" id="A0A5P2BUG0"/>
<keyword evidence="1" id="KW-0805">Transcription regulation</keyword>
<proteinExistence type="predicted"/>
<dbReference type="PROSITE" id="PS01124">
    <property type="entry name" value="HTH_ARAC_FAMILY_2"/>
    <property type="match status" value="1"/>
</dbReference>
<dbReference type="InterPro" id="IPR018060">
    <property type="entry name" value="HTH_AraC"/>
</dbReference>
<reference evidence="5 6" key="1">
    <citation type="submission" date="2018-05" db="EMBL/GenBank/DDBJ databases">
        <title>Streptomyces venezuelae.</title>
        <authorList>
            <person name="Kim W."/>
            <person name="Lee N."/>
            <person name="Cho B.-K."/>
        </authorList>
    </citation>
    <scope>NUCLEOTIDE SEQUENCE [LARGE SCALE GENOMIC DNA]</scope>
    <source>
        <strain evidence="5 6">ATCC 14584</strain>
    </source>
</reference>
<dbReference type="Proteomes" id="UP000322927">
    <property type="component" value="Chromosome"/>
</dbReference>
<dbReference type="InterPro" id="IPR009057">
    <property type="entry name" value="Homeodomain-like_sf"/>
</dbReference>
<dbReference type="InterPro" id="IPR050204">
    <property type="entry name" value="AraC_XylS_family_regulators"/>
</dbReference>
<evidence type="ECO:0000313" key="6">
    <source>
        <dbReference type="Proteomes" id="UP000322927"/>
    </source>
</evidence>
<dbReference type="RefSeq" id="WP_150214523.1">
    <property type="nucleotide sequence ID" value="NZ_CP029192.1"/>
</dbReference>
<dbReference type="Gene3D" id="1.10.10.60">
    <property type="entry name" value="Homeodomain-like"/>
    <property type="match status" value="1"/>
</dbReference>
<dbReference type="GO" id="GO:0043565">
    <property type="term" value="F:sequence-specific DNA binding"/>
    <property type="evidence" value="ECO:0007669"/>
    <property type="project" value="InterPro"/>
</dbReference>
<dbReference type="OrthoDB" id="9799345at2"/>
<gene>
    <name evidence="5" type="ORF">DEJ48_04045</name>
</gene>
<dbReference type="PANTHER" id="PTHR46796:SF6">
    <property type="entry name" value="ARAC SUBFAMILY"/>
    <property type="match status" value="1"/>
</dbReference>
<protein>
    <submittedName>
        <fullName evidence="5">AraC family transcriptional regulator</fullName>
    </submittedName>
</protein>